<keyword evidence="1" id="KW-0812">Transmembrane</keyword>
<protein>
    <submittedName>
        <fullName evidence="2">Uncharacterized protein</fullName>
    </submittedName>
</protein>
<evidence type="ECO:0000313" key="2">
    <source>
        <dbReference type="EMBL" id="OLS03927.1"/>
    </source>
</evidence>
<gene>
    <name evidence="2" type="ORF">TICRE_00540</name>
</gene>
<name>A0A1U7M9F1_TISCR</name>
<evidence type="ECO:0000256" key="1">
    <source>
        <dbReference type="SAM" id="Phobius"/>
    </source>
</evidence>
<comment type="caution">
    <text evidence="2">The sequence shown here is derived from an EMBL/GenBank/DDBJ whole genome shotgun (WGS) entry which is preliminary data.</text>
</comment>
<reference evidence="2 3" key="1">
    <citation type="submission" date="2016-02" db="EMBL/GenBank/DDBJ databases">
        <title>Genome sequence of Tissierella creatinophila DSM 6911.</title>
        <authorList>
            <person name="Poehlein A."/>
            <person name="Daniel R."/>
        </authorList>
    </citation>
    <scope>NUCLEOTIDE SEQUENCE [LARGE SCALE GENOMIC DNA]</scope>
    <source>
        <strain evidence="2 3">DSM 6911</strain>
    </source>
</reference>
<sequence length="124" mass="14347">MKRNGLIFFDIIMGLFVISLVVVVLFPILSLTQKSFIHHKKLAQMSYISESTIERLTLKDKKSLEFLEELETYGELEYPYLNDIDYKSIVKLASDNPYLWEISVTVKEAKGGEDNVQLNATIRR</sequence>
<accession>A0A1U7M9F1</accession>
<proteinExistence type="predicted"/>
<keyword evidence="1" id="KW-1133">Transmembrane helix</keyword>
<keyword evidence="1" id="KW-0472">Membrane</keyword>
<dbReference type="AlphaFoldDB" id="A0A1U7M9F1"/>
<dbReference type="Proteomes" id="UP000186112">
    <property type="component" value="Unassembled WGS sequence"/>
</dbReference>
<dbReference type="RefSeq" id="WP_075724031.1">
    <property type="nucleotide sequence ID" value="NZ_LTDM01000001.1"/>
</dbReference>
<keyword evidence="3" id="KW-1185">Reference proteome</keyword>
<evidence type="ECO:0000313" key="3">
    <source>
        <dbReference type="Proteomes" id="UP000186112"/>
    </source>
</evidence>
<organism evidence="2 3">
    <name type="scientific">Tissierella creatinophila DSM 6911</name>
    <dbReference type="NCBI Taxonomy" id="1123403"/>
    <lineage>
        <taxon>Bacteria</taxon>
        <taxon>Bacillati</taxon>
        <taxon>Bacillota</taxon>
        <taxon>Tissierellia</taxon>
        <taxon>Tissierellales</taxon>
        <taxon>Tissierellaceae</taxon>
        <taxon>Tissierella</taxon>
    </lineage>
</organism>
<feature type="transmembrane region" description="Helical" evidence="1">
    <location>
        <begin position="6"/>
        <end position="31"/>
    </location>
</feature>
<dbReference type="EMBL" id="LTDM01000001">
    <property type="protein sequence ID" value="OLS03927.1"/>
    <property type="molecule type" value="Genomic_DNA"/>
</dbReference>